<sequence>MSCLNQIERVVLESGVAGTLSGARNMYVRIRLSILTFEHRERTATPICPAIDRVPSLRVFLGNKLAYCNCKPAVKRVEPRDLGDSYIEILRTDRGESEVWSSARMQGRGKQELLEKNRSPAASSGRIPTCENPGIESGSPRDEGRSVAVVTPEGNFVSRQVSRGAVFLKELMSSTWKHHSGWFYKLGRCEVVADAAMDTIVDRGTMVGSAANLKDVDTVADGAVDTL</sequence>
<protein>
    <submittedName>
        <fullName evidence="2">Uncharacterized protein</fullName>
    </submittedName>
</protein>
<reference evidence="2 3" key="1">
    <citation type="submission" date="2023-02" db="EMBL/GenBank/DDBJ databases">
        <title>LHISI_Scaffold_Assembly.</title>
        <authorList>
            <person name="Stuart O.P."/>
            <person name="Cleave R."/>
            <person name="Magrath M.J.L."/>
            <person name="Mikheyev A.S."/>
        </authorList>
    </citation>
    <scope>NUCLEOTIDE SEQUENCE [LARGE SCALE GENOMIC DNA]</scope>
    <source>
        <strain evidence="2">Daus_M_001</strain>
        <tissue evidence="2">Leg muscle</tissue>
    </source>
</reference>
<feature type="compositionally biased region" description="Basic and acidic residues" evidence="1">
    <location>
        <begin position="109"/>
        <end position="118"/>
    </location>
</feature>
<comment type="caution">
    <text evidence="2">The sequence shown here is derived from an EMBL/GenBank/DDBJ whole genome shotgun (WGS) entry which is preliminary data.</text>
</comment>
<dbReference type="EMBL" id="JARBHB010000001">
    <property type="protein sequence ID" value="KAJ8898201.1"/>
    <property type="molecule type" value="Genomic_DNA"/>
</dbReference>
<evidence type="ECO:0000313" key="3">
    <source>
        <dbReference type="Proteomes" id="UP001159363"/>
    </source>
</evidence>
<feature type="region of interest" description="Disordered" evidence="1">
    <location>
        <begin position="109"/>
        <end position="146"/>
    </location>
</feature>
<dbReference type="Proteomes" id="UP001159363">
    <property type="component" value="Chromosome 1"/>
</dbReference>
<evidence type="ECO:0000256" key="1">
    <source>
        <dbReference type="SAM" id="MobiDB-lite"/>
    </source>
</evidence>
<accession>A0ABQ9INF5</accession>
<gene>
    <name evidence="2" type="ORF">PR048_003561</name>
</gene>
<organism evidence="2 3">
    <name type="scientific">Dryococelus australis</name>
    <dbReference type="NCBI Taxonomy" id="614101"/>
    <lineage>
        <taxon>Eukaryota</taxon>
        <taxon>Metazoa</taxon>
        <taxon>Ecdysozoa</taxon>
        <taxon>Arthropoda</taxon>
        <taxon>Hexapoda</taxon>
        <taxon>Insecta</taxon>
        <taxon>Pterygota</taxon>
        <taxon>Neoptera</taxon>
        <taxon>Polyneoptera</taxon>
        <taxon>Phasmatodea</taxon>
        <taxon>Verophasmatodea</taxon>
        <taxon>Anareolatae</taxon>
        <taxon>Phasmatidae</taxon>
        <taxon>Eurycanthinae</taxon>
        <taxon>Dryococelus</taxon>
    </lineage>
</organism>
<keyword evidence="3" id="KW-1185">Reference proteome</keyword>
<name>A0ABQ9INF5_9NEOP</name>
<evidence type="ECO:0000313" key="2">
    <source>
        <dbReference type="EMBL" id="KAJ8898201.1"/>
    </source>
</evidence>
<proteinExistence type="predicted"/>